<dbReference type="InterPro" id="IPR003156">
    <property type="entry name" value="DHHA1_dom"/>
</dbReference>
<dbReference type="InterPro" id="IPR001667">
    <property type="entry name" value="DDH_dom"/>
</dbReference>
<name>A0A1T4V8G5_9FIRM</name>
<dbReference type="AlphaFoldDB" id="A0A1T4V8G5"/>
<evidence type="ECO:0000259" key="1">
    <source>
        <dbReference type="Pfam" id="PF01368"/>
    </source>
</evidence>
<gene>
    <name evidence="3" type="ORF">SAMN02745111_00393</name>
</gene>
<dbReference type="EMBL" id="FUXZ01000003">
    <property type="protein sequence ID" value="SKA61176.1"/>
    <property type="molecule type" value="Genomic_DNA"/>
</dbReference>
<evidence type="ECO:0000313" key="4">
    <source>
        <dbReference type="Proteomes" id="UP000190814"/>
    </source>
</evidence>
<protein>
    <submittedName>
        <fullName evidence="3">Phosphoesterase RecJ domain-containing protein</fullName>
    </submittedName>
</protein>
<feature type="domain" description="DHHA1" evidence="2">
    <location>
        <begin position="231"/>
        <end position="307"/>
    </location>
</feature>
<reference evidence="3 4" key="1">
    <citation type="submission" date="2017-02" db="EMBL/GenBank/DDBJ databases">
        <authorList>
            <person name="Peterson S.W."/>
        </authorList>
    </citation>
    <scope>NUCLEOTIDE SEQUENCE [LARGE SCALE GENOMIC DNA]</scope>
    <source>
        <strain evidence="3 4">ATCC 35992</strain>
    </source>
</reference>
<dbReference type="PANTHER" id="PTHR47618:SF1">
    <property type="entry name" value="BIFUNCTIONAL OLIGORIBONUCLEASE AND PAP PHOSPHATASE NRNA"/>
    <property type="match status" value="1"/>
</dbReference>
<feature type="domain" description="DDH" evidence="1">
    <location>
        <begin position="15"/>
        <end position="154"/>
    </location>
</feature>
<evidence type="ECO:0000313" key="3">
    <source>
        <dbReference type="EMBL" id="SKA61176.1"/>
    </source>
</evidence>
<dbReference type="STRING" id="39495.SAMN02745111_00393"/>
<dbReference type="Pfam" id="PF02272">
    <property type="entry name" value="DHHA1"/>
    <property type="match status" value="1"/>
</dbReference>
<dbReference type="SUPFAM" id="SSF64182">
    <property type="entry name" value="DHH phosphoesterases"/>
    <property type="match status" value="1"/>
</dbReference>
<dbReference type="InterPro" id="IPR051319">
    <property type="entry name" value="Oligoribo/pAp-PDE_c-di-AMP_PDE"/>
</dbReference>
<dbReference type="PANTHER" id="PTHR47618">
    <property type="entry name" value="BIFUNCTIONAL OLIGORIBONUCLEASE AND PAP PHOSPHATASE NRNA"/>
    <property type="match status" value="1"/>
</dbReference>
<organism evidence="3 4">
    <name type="scientific">Eubacterium uniforme</name>
    <dbReference type="NCBI Taxonomy" id="39495"/>
    <lineage>
        <taxon>Bacteria</taxon>
        <taxon>Bacillati</taxon>
        <taxon>Bacillota</taxon>
        <taxon>Clostridia</taxon>
        <taxon>Eubacteriales</taxon>
        <taxon>Eubacteriaceae</taxon>
        <taxon>Eubacterium</taxon>
    </lineage>
</organism>
<dbReference type="Pfam" id="PF01368">
    <property type="entry name" value="DHH"/>
    <property type="match status" value="1"/>
</dbReference>
<dbReference type="OrthoDB" id="9803668at2"/>
<dbReference type="RefSeq" id="WP_078765286.1">
    <property type="nucleotide sequence ID" value="NZ_FUXZ01000003.1"/>
</dbReference>
<dbReference type="GO" id="GO:0003676">
    <property type="term" value="F:nucleic acid binding"/>
    <property type="evidence" value="ECO:0007669"/>
    <property type="project" value="InterPro"/>
</dbReference>
<sequence>MNDILIKNLENAKSVGIAGHIHPDGDCIGSSLSIYNYIKLNYKDVDVDVYLEDYPDKFHFIKGSDEITNNDKSDKVYDLFIAVDSSSLDRLGYGIKYFESAKKTICIDHHISNEYYADEVVLDAKASSACEVIFDLLDIDKINKDIAEALYLGMVTDSGVFKYEQTSRKTMEKAGRLLDFGVDTTAIIDGAFYEKTYRQNQIMGRILLESMLLMDGKCILGYCTKKLMDFYNVGKEDMDGVVDQLRLTKGTECAIFLYETGDLEFKVSLRSKRYVDVSKIAVHFGGGGHIRAAGFTMNGTMHDIVNNITEQIELQI</sequence>
<dbReference type="Gene3D" id="3.90.1640.10">
    <property type="entry name" value="inorganic pyrophosphatase (n-terminal core)"/>
    <property type="match status" value="1"/>
</dbReference>
<accession>A0A1T4V8G5</accession>
<dbReference type="Gene3D" id="3.10.310.30">
    <property type="match status" value="1"/>
</dbReference>
<dbReference type="InterPro" id="IPR038763">
    <property type="entry name" value="DHH_sf"/>
</dbReference>
<evidence type="ECO:0000259" key="2">
    <source>
        <dbReference type="Pfam" id="PF02272"/>
    </source>
</evidence>
<proteinExistence type="predicted"/>
<dbReference type="Proteomes" id="UP000190814">
    <property type="component" value="Unassembled WGS sequence"/>
</dbReference>
<keyword evidence="4" id="KW-1185">Reference proteome</keyword>